<organism evidence="1 2">
    <name type="scientific">Eubacterium callanderi</name>
    <dbReference type="NCBI Taxonomy" id="53442"/>
    <lineage>
        <taxon>Bacteria</taxon>
        <taxon>Bacillati</taxon>
        <taxon>Bacillota</taxon>
        <taxon>Clostridia</taxon>
        <taxon>Eubacteriales</taxon>
        <taxon>Eubacteriaceae</taxon>
        <taxon>Eubacterium</taxon>
    </lineage>
</organism>
<evidence type="ECO:0000313" key="2">
    <source>
        <dbReference type="Proteomes" id="UP000586254"/>
    </source>
</evidence>
<dbReference type="RefSeq" id="WP_143074423.1">
    <property type="nucleotide sequence ID" value="NZ_CAJKZB010000001.1"/>
</dbReference>
<dbReference type="EMBL" id="JACCKS010000051">
    <property type="protein sequence ID" value="NZA40410.1"/>
    <property type="molecule type" value="Genomic_DNA"/>
</dbReference>
<name>A0A853JWW0_9FIRM</name>
<protein>
    <submittedName>
        <fullName evidence="1">Uncharacterized protein</fullName>
    </submittedName>
</protein>
<dbReference type="Proteomes" id="UP000586254">
    <property type="component" value="Unassembled WGS sequence"/>
</dbReference>
<accession>A0A853JWW0</accession>
<comment type="caution">
    <text evidence="1">The sequence shown here is derived from an EMBL/GenBank/DDBJ whole genome shotgun (WGS) entry which is preliminary data.</text>
</comment>
<sequence>MDESGRLVPKRGLNFTLSNKTEWKHTSALGFSIKTAPILAPLIEKMPAFFGQFPKDDKWCKKICMCKNRLHIFEKGLKSP</sequence>
<gene>
    <name evidence="1" type="ORF">H0N91_20350</name>
</gene>
<proteinExistence type="predicted"/>
<dbReference type="AlphaFoldDB" id="A0A853JWW0"/>
<reference evidence="1 2" key="1">
    <citation type="submission" date="2020-07" db="EMBL/GenBank/DDBJ databases">
        <title>Organ Donor 1.</title>
        <authorList>
            <person name="Marsh A.J."/>
            <person name="Azcarate-Peril M.A."/>
        </authorList>
    </citation>
    <scope>NUCLEOTIDE SEQUENCE [LARGE SCALE GENOMIC DNA]</scope>
    <source>
        <strain evidence="1 2">AMC0717</strain>
    </source>
</reference>
<evidence type="ECO:0000313" key="1">
    <source>
        <dbReference type="EMBL" id="NZA40410.1"/>
    </source>
</evidence>